<sequence>MNIKYKFSSIALLAAALTFSSCEKAVEVDPRQSIDMSTALNSRENVNAAITGAYSRFKSLRSYGRDMVAFPEALADNGRFTNKSGRLANEARNLHNAHFGNWQIYYYAINDINLALEAIPELNVIPAVTEDEKKAWEGQLQFLRALSYFDLVRTYAYDPGTGSAVGTNDKGGVPLVLSGVKSLGDAVLRLPSRAKVEDVYKQIYADLKDAEAKLGNIGSSPATASKQAAQALLARAALYNKDYATAKEYADKVIASHGSRLLTASGYVNGWRNRVNPESLFEVTFTINAENNGVNESLQTSFTTLVVAGNRSQTGGFGDLVPTNSLLADLGITMTALSNGASSNGNSAAAIASRNTDVRNQLYELGTAGRGAPFVETTKFLGKNGSINLDNTPVLRVSEMFLIRAEALSTVGSSVFNEAAARADLIKIKENRYSDYAGSARATADLALTGAALRNEILRQRRIEFAFEGHRFFDLKRLGMDLVKAPHYSTVPFTDYRILPPLPIRELDGNPNLVNNSGY</sequence>
<evidence type="ECO:0000313" key="10">
    <source>
        <dbReference type="Proteomes" id="UP001597544"/>
    </source>
</evidence>
<dbReference type="SUPFAM" id="SSF48452">
    <property type="entry name" value="TPR-like"/>
    <property type="match status" value="1"/>
</dbReference>
<feature type="domain" description="SusD-like N-terminal" evidence="8">
    <location>
        <begin position="32"/>
        <end position="237"/>
    </location>
</feature>
<evidence type="ECO:0000313" key="9">
    <source>
        <dbReference type="EMBL" id="MFD2512920.1"/>
    </source>
</evidence>
<dbReference type="InterPro" id="IPR033985">
    <property type="entry name" value="SusD-like_N"/>
</dbReference>
<dbReference type="Pfam" id="PF14322">
    <property type="entry name" value="SusD-like_3"/>
    <property type="match status" value="1"/>
</dbReference>
<accession>A0ABW5IIU6</accession>
<dbReference type="PROSITE" id="PS51257">
    <property type="entry name" value="PROKAR_LIPOPROTEIN"/>
    <property type="match status" value="1"/>
</dbReference>
<dbReference type="Gene3D" id="1.25.40.390">
    <property type="match status" value="1"/>
</dbReference>
<evidence type="ECO:0000259" key="7">
    <source>
        <dbReference type="Pfam" id="PF07980"/>
    </source>
</evidence>
<comment type="subcellular location">
    <subcellularLocation>
        <location evidence="1">Cell outer membrane</location>
    </subcellularLocation>
</comment>
<evidence type="ECO:0000256" key="1">
    <source>
        <dbReference type="ARBA" id="ARBA00004442"/>
    </source>
</evidence>
<keyword evidence="3 6" id="KW-0732">Signal</keyword>
<dbReference type="EMBL" id="JBHULU010000004">
    <property type="protein sequence ID" value="MFD2512920.1"/>
    <property type="molecule type" value="Genomic_DNA"/>
</dbReference>
<evidence type="ECO:0000259" key="8">
    <source>
        <dbReference type="Pfam" id="PF14322"/>
    </source>
</evidence>
<keyword evidence="10" id="KW-1185">Reference proteome</keyword>
<feature type="domain" description="RagB/SusD" evidence="7">
    <location>
        <begin position="379"/>
        <end position="477"/>
    </location>
</feature>
<feature type="chain" id="PRO_5046676402" evidence="6">
    <location>
        <begin position="26"/>
        <end position="519"/>
    </location>
</feature>
<keyword evidence="5" id="KW-0998">Cell outer membrane</keyword>
<evidence type="ECO:0000256" key="3">
    <source>
        <dbReference type="ARBA" id="ARBA00022729"/>
    </source>
</evidence>
<protein>
    <submittedName>
        <fullName evidence="9">RagB/SusD family nutrient uptake outer membrane protein</fullName>
    </submittedName>
</protein>
<dbReference type="RefSeq" id="WP_377503380.1">
    <property type="nucleotide sequence ID" value="NZ_JBHULU010000004.1"/>
</dbReference>
<proteinExistence type="inferred from homology"/>
<gene>
    <name evidence="9" type="ORF">ACFSRY_03515</name>
</gene>
<dbReference type="InterPro" id="IPR011990">
    <property type="entry name" value="TPR-like_helical_dom_sf"/>
</dbReference>
<evidence type="ECO:0000256" key="2">
    <source>
        <dbReference type="ARBA" id="ARBA00006275"/>
    </source>
</evidence>
<comment type="caution">
    <text evidence="9">The sequence shown here is derived from an EMBL/GenBank/DDBJ whole genome shotgun (WGS) entry which is preliminary data.</text>
</comment>
<feature type="signal peptide" evidence="6">
    <location>
        <begin position="1"/>
        <end position="25"/>
    </location>
</feature>
<dbReference type="Proteomes" id="UP001597544">
    <property type="component" value="Unassembled WGS sequence"/>
</dbReference>
<keyword evidence="4" id="KW-0472">Membrane</keyword>
<dbReference type="InterPro" id="IPR012944">
    <property type="entry name" value="SusD_RagB_dom"/>
</dbReference>
<evidence type="ECO:0000256" key="4">
    <source>
        <dbReference type="ARBA" id="ARBA00023136"/>
    </source>
</evidence>
<organism evidence="9 10">
    <name type="scientific">Pontibacter locisalis</name>
    <dbReference type="NCBI Taxonomy" id="1719035"/>
    <lineage>
        <taxon>Bacteria</taxon>
        <taxon>Pseudomonadati</taxon>
        <taxon>Bacteroidota</taxon>
        <taxon>Cytophagia</taxon>
        <taxon>Cytophagales</taxon>
        <taxon>Hymenobacteraceae</taxon>
        <taxon>Pontibacter</taxon>
    </lineage>
</organism>
<comment type="similarity">
    <text evidence="2">Belongs to the SusD family.</text>
</comment>
<evidence type="ECO:0000256" key="5">
    <source>
        <dbReference type="ARBA" id="ARBA00023237"/>
    </source>
</evidence>
<dbReference type="Pfam" id="PF07980">
    <property type="entry name" value="SusD_RagB"/>
    <property type="match status" value="1"/>
</dbReference>
<name>A0ABW5IIU6_9BACT</name>
<evidence type="ECO:0000256" key="6">
    <source>
        <dbReference type="SAM" id="SignalP"/>
    </source>
</evidence>
<reference evidence="10" key="1">
    <citation type="journal article" date="2019" name="Int. J. Syst. Evol. Microbiol.">
        <title>The Global Catalogue of Microorganisms (GCM) 10K type strain sequencing project: providing services to taxonomists for standard genome sequencing and annotation.</title>
        <authorList>
            <consortium name="The Broad Institute Genomics Platform"/>
            <consortium name="The Broad Institute Genome Sequencing Center for Infectious Disease"/>
            <person name="Wu L."/>
            <person name="Ma J."/>
        </authorList>
    </citation>
    <scope>NUCLEOTIDE SEQUENCE [LARGE SCALE GENOMIC DNA]</scope>
    <source>
        <strain evidence="10">KCTC 42498</strain>
    </source>
</reference>